<dbReference type="EMBL" id="GGFJ01014805">
    <property type="protein sequence ID" value="MBW63946.1"/>
    <property type="molecule type" value="Transcribed_RNA"/>
</dbReference>
<name>A0A2M4CF30_9DIPT</name>
<protein>
    <submittedName>
        <fullName evidence="1">Putative secreted protein</fullName>
    </submittedName>
</protein>
<organism evidence="1">
    <name type="scientific">Anopheles marajoara</name>
    <dbReference type="NCBI Taxonomy" id="58244"/>
    <lineage>
        <taxon>Eukaryota</taxon>
        <taxon>Metazoa</taxon>
        <taxon>Ecdysozoa</taxon>
        <taxon>Arthropoda</taxon>
        <taxon>Hexapoda</taxon>
        <taxon>Insecta</taxon>
        <taxon>Pterygota</taxon>
        <taxon>Neoptera</taxon>
        <taxon>Endopterygota</taxon>
        <taxon>Diptera</taxon>
        <taxon>Nematocera</taxon>
        <taxon>Culicoidea</taxon>
        <taxon>Culicidae</taxon>
        <taxon>Anophelinae</taxon>
        <taxon>Anopheles</taxon>
    </lineage>
</organism>
<dbReference type="AlphaFoldDB" id="A0A2M4CF30"/>
<evidence type="ECO:0000313" key="1">
    <source>
        <dbReference type="EMBL" id="MBW63946.1"/>
    </source>
</evidence>
<sequence>MPMKTANLHYLAGTEGIVVLIRLTARVVTAFLLAKGMSWFEHLAKPISLKFSCLYSTTLSQAHTKVH</sequence>
<reference evidence="1" key="1">
    <citation type="submission" date="2018-01" db="EMBL/GenBank/DDBJ databases">
        <title>An insight into the sialome of Amazonian anophelines.</title>
        <authorList>
            <person name="Ribeiro J.M."/>
            <person name="Scarpassa V."/>
            <person name="Calvo E."/>
        </authorList>
    </citation>
    <scope>NUCLEOTIDE SEQUENCE</scope>
    <source>
        <tissue evidence="1">Salivary glands</tissue>
    </source>
</reference>
<proteinExistence type="predicted"/>
<accession>A0A2M4CF30</accession>